<reference evidence="1" key="1">
    <citation type="submission" date="2022-06" db="EMBL/GenBank/DDBJ databases">
        <title>Complete genome sequences of two strains of the flax pathogen Septoria linicola.</title>
        <authorList>
            <person name="Lapalu N."/>
            <person name="Simon A."/>
            <person name="Demenou B."/>
            <person name="Paumier D."/>
            <person name="Guillot M.-P."/>
            <person name="Gout L."/>
            <person name="Valade R."/>
        </authorList>
    </citation>
    <scope>NUCLEOTIDE SEQUENCE</scope>
    <source>
        <strain evidence="1">SE15195</strain>
    </source>
</reference>
<name>A0A9Q9AIL4_9PEZI</name>
<keyword evidence="2" id="KW-1185">Reference proteome</keyword>
<protein>
    <submittedName>
        <fullName evidence="1">Uncharacterized protein</fullName>
    </submittedName>
</protein>
<proteinExistence type="predicted"/>
<gene>
    <name evidence="1" type="ORF">Slin15195_G030340</name>
</gene>
<organism evidence="1 2">
    <name type="scientific">Septoria linicola</name>
    <dbReference type="NCBI Taxonomy" id="215465"/>
    <lineage>
        <taxon>Eukaryota</taxon>
        <taxon>Fungi</taxon>
        <taxon>Dikarya</taxon>
        <taxon>Ascomycota</taxon>
        <taxon>Pezizomycotina</taxon>
        <taxon>Dothideomycetes</taxon>
        <taxon>Dothideomycetidae</taxon>
        <taxon>Mycosphaerellales</taxon>
        <taxon>Mycosphaerellaceae</taxon>
        <taxon>Septoria</taxon>
    </lineage>
</organism>
<accession>A0A9Q9AIL4</accession>
<evidence type="ECO:0000313" key="1">
    <source>
        <dbReference type="EMBL" id="USW49715.1"/>
    </source>
</evidence>
<dbReference type="EMBL" id="CP099419">
    <property type="protein sequence ID" value="USW49715.1"/>
    <property type="molecule type" value="Genomic_DNA"/>
</dbReference>
<evidence type="ECO:0000313" key="2">
    <source>
        <dbReference type="Proteomes" id="UP001056384"/>
    </source>
</evidence>
<dbReference type="AlphaFoldDB" id="A0A9Q9AIL4"/>
<sequence>MSRARKEESGQYAIEGTNKQNQQDPVAWHVMELRRWHDKYSFPLSLHIAQLEQLLQPPLEAARIDQVMWNIIFDMGDIGDILDTIRCHRPRGVLPPGITTPKSIADQDKDWSKINSFDSLRWTQQTKSPTIVAFMERCYDAMKIDLTETVGGIDHPYLELVAPLEGFVGLPRPTDKISRGALAVLDRSHATLNNLWSKVQTWRMSRCRFLCCNAEQAVTHHFNIFVKPLMGATHMSKDPWERERALSLSAIEAKESKAIFPSGKPSTYIDTIGATRSTWGVDAPDPILSASLPREKVKTRPKVVEVTPRVEEDGIIVNDAPQTCAVPIPVNKSSLTLFQRMFNPLMGNRARQAE</sequence>
<dbReference type="Proteomes" id="UP001056384">
    <property type="component" value="Chromosome 2"/>
</dbReference>